<dbReference type="AlphaFoldDB" id="A0A7C8Z1L7"/>
<reference evidence="1" key="2">
    <citation type="submission" date="2020-07" db="EMBL/GenBank/DDBJ databases">
        <authorList>
            <person name="Vera ALvarez R."/>
            <person name="Arias-Moreno D.M."/>
            <person name="Jimenez-Jacinto V."/>
            <person name="Jimenez-Bremont J.F."/>
            <person name="Swaminathan K."/>
            <person name="Moose S.P."/>
            <person name="Guerrero-Gonzalez M.L."/>
            <person name="Marino-Ramirez L."/>
            <person name="Landsman D."/>
            <person name="Rodriguez-Kessler M."/>
            <person name="Delgado-Sanchez P."/>
        </authorList>
    </citation>
    <scope>NUCLEOTIDE SEQUENCE</scope>
    <source>
        <tissue evidence="1">Cladode</tissue>
    </source>
</reference>
<organism evidence="1">
    <name type="scientific">Opuntia streptacantha</name>
    <name type="common">Prickly pear cactus</name>
    <name type="synonym">Opuntia cardona</name>
    <dbReference type="NCBI Taxonomy" id="393608"/>
    <lineage>
        <taxon>Eukaryota</taxon>
        <taxon>Viridiplantae</taxon>
        <taxon>Streptophyta</taxon>
        <taxon>Embryophyta</taxon>
        <taxon>Tracheophyta</taxon>
        <taxon>Spermatophyta</taxon>
        <taxon>Magnoliopsida</taxon>
        <taxon>eudicotyledons</taxon>
        <taxon>Gunneridae</taxon>
        <taxon>Pentapetalae</taxon>
        <taxon>Caryophyllales</taxon>
        <taxon>Cactineae</taxon>
        <taxon>Cactaceae</taxon>
        <taxon>Opuntioideae</taxon>
        <taxon>Opuntia</taxon>
    </lineage>
</organism>
<evidence type="ECO:0000313" key="1">
    <source>
        <dbReference type="EMBL" id="MBA4631315.1"/>
    </source>
</evidence>
<name>A0A7C8Z1L7_OPUST</name>
<protein>
    <submittedName>
        <fullName evidence="1">Uncharacterized protein</fullName>
    </submittedName>
</protein>
<accession>A0A7C8Z1L7</accession>
<proteinExistence type="predicted"/>
<dbReference type="EMBL" id="GISG01077244">
    <property type="protein sequence ID" value="MBA4631315.1"/>
    <property type="molecule type" value="Transcribed_RNA"/>
</dbReference>
<sequence length="132" mass="14329">MISRETSFSLTEEKLGDGNPALAPKATLEASRIFSGSLRVSLFATDLYNGLSGLTVMTSPVSFVVKQCRSVELMRLAGTMHPPLDGGTTAWSCEDPCLLLRRPAPTGTFLIAPPAVQYLWQLLQKCLGWLTL</sequence>
<reference evidence="1" key="1">
    <citation type="journal article" date="2013" name="J. Plant Res.">
        <title>Effect of fungi and light on seed germination of three Opuntia species from semiarid lands of central Mexico.</title>
        <authorList>
            <person name="Delgado-Sanchez P."/>
            <person name="Jimenez-Bremont J.F."/>
            <person name="Guerrero-Gonzalez Mde L."/>
            <person name="Flores J."/>
        </authorList>
    </citation>
    <scope>NUCLEOTIDE SEQUENCE</scope>
    <source>
        <tissue evidence="1">Cladode</tissue>
    </source>
</reference>